<evidence type="ECO:0000256" key="1">
    <source>
        <dbReference type="SAM" id="MobiDB-lite"/>
    </source>
</evidence>
<feature type="compositionally biased region" description="Low complexity" evidence="1">
    <location>
        <begin position="56"/>
        <end position="74"/>
    </location>
</feature>
<evidence type="ECO:0000313" key="2">
    <source>
        <dbReference type="Ensembl" id="ENSMPUP00000012724.1"/>
    </source>
</evidence>
<feature type="region of interest" description="Disordered" evidence="1">
    <location>
        <begin position="56"/>
        <end position="77"/>
    </location>
</feature>
<proteinExistence type="predicted"/>
<sequence>MLGLRRRVRPGEERNEVYGNPVELFPMFRITPCSGGEGGVRTAPCLLPRPCTELGSLTSGSPRGSSSARTSPASDLGRGRAASFLTCTVRAKMHLHQCRRRPPTAQCVRLFGIARDETETPRDPERRQPHPETLLKPGVTSLGSGCQLCSCRRPPRRGRGVCFKAGGQTAPEDAVARRSVSPLLLEYGLKPLALPGQPSAAARP</sequence>
<name>M3YN17_MUSPF</name>
<organism evidence="2">
    <name type="scientific">Mustela putorius furo</name>
    <name type="common">European domestic ferret</name>
    <name type="synonym">Mustela furo</name>
    <dbReference type="NCBI Taxonomy" id="9669"/>
    <lineage>
        <taxon>Eukaryota</taxon>
        <taxon>Metazoa</taxon>
        <taxon>Chordata</taxon>
        <taxon>Craniata</taxon>
        <taxon>Vertebrata</taxon>
        <taxon>Euteleostomi</taxon>
        <taxon>Mammalia</taxon>
        <taxon>Eutheria</taxon>
        <taxon>Laurasiatheria</taxon>
        <taxon>Carnivora</taxon>
        <taxon>Caniformia</taxon>
        <taxon>Musteloidea</taxon>
        <taxon>Mustelidae</taxon>
        <taxon>Mustelinae</taxon>
        <taxon>Mustela</taxon>
    </lineage>
</organism>
<dbReference type="Ensembl" id="ENSMPUT00000012929.1">
    <property type="protein sequence ID" value="ENSMPUP00000012724.1"/>
    <property type="gene ID" value="ENSMPUG00000012820.1"/>
</dbReference>
<accession>M3YN17</accession>
<dbReference type="EMBL" id="AEYP01018594">
    <property type="status" value="NOT_ANNOTATED_CDS"/>
    <property type="molecule type" value="Genomic_DNA"/>
</dbReference>
<dbReference type="HOGENOM" id="CLU_1342875_0_0_1"/>
<dbReference type="InParanoid" id="M3YN17"/>
<reference evidence="2" key="1">
    <citation type="submission" date="2024-06" db="UniProtKB">
        <authorList>
            <consortium name="Ensembl"/>
        </authorList>
    </citation>
    <scope>IDENTIFICATION</scope>
</reference>
<protein>
    <submittedName>
        <fullName evidence="2">Uncharacterized protein</fullName>
    </submittedName>
</protein>
<dbReference type="AlphaFoldDB" id="M3YN17"/>